<gene>
    <name evidence="1" type="ORF">RRG08_010563</name>
</gene>
<name>A0AAE1DMJ8_9GAST</name>
<dbReference type="AlphaFoldDB" id="A0AAE1DMJ8"/>
<evidence type="ECO:0000313" key="1">
    <source>
        <dbReference type="EMBL" id="KAK3775365.1"/>
    </source>
</evidence>
<reference evidence="1" key="1">
    <citation type="journal article" date="2023" name="G3 (Bethesda)">
        <title>A reference genome for the long-term kleptoplast-retaining sea slug Elysia crispata morphotype clarki.</title>
        <authorList>
            <person name="Eastman K.E."/>
            <person name="Pendleton A.L."/>
            <person name="Shaikh M.A."/>
            <person name="Suttiyut T."/>
            <person name="Ogas R."/>
            <person name="Tomko P."/>
            <person name="Gavelis G."/>
            <person name="Widhalm J.R."/>
            <person name="Wisecaver J.H."/>
        </authorList>
    </citation>
    <scope>NUCLEOTIDE SEQUENCE</scope>
    <source>
        <strain evidence="1">ECLA1</strain>
    </source>
</reference>
<dbReference type="EMBL" id="JAWDGP010003341">
    <property type="protein sequence ID" value="KAK3775365.1"/>
    <property type="molecule type" value="Genomic_DNA"/>
</dbReference>
<sequence length="135" mass="15068">MCRRISDGSRLNSYYDAISARGCPSYSLMYAKSELKTPIVLIINESILDSKILLALLGALDTCNKPIFPEWSGCGVWFRINIAHENNKNDGENPTRDELTGAEHNINSELLAMEWRRISTILGFCCPDQWSAGLG</sequence>
<protein>
    <submittedName>
        <fullName evidence="1">Uncharacterized protein</fullName>
    </submittedName>
</protein>
<accession>A0AAE1DMJ8</accession>
<proteinExistence type="predicted"/>
<keyword evidence="2" id="KW-1185">Reference proteome</keyword>
<evidence type="ECO:0000313" key="2">
    <source>
        <dbReference type="Proteomes" id="UP001283361"/>
    </source>
</evidence>
<organism evidence="1 2">
    <name type="scientific">Elysia crispata</name>
    <name type="common">lettuce slug</name>
    <dbReference type="NCBI Taxonomy" id="231223"/>
    <lineage>
        <taxon>Eukaryota</taxon>
        <taxon>Metazoa</taxon>
        <taxon>Spiralia</taxon>
        <taxon>Lophotrochozoa</taxon>
        <taxon>Mollusca</taxon>
        <taxon>Gastropoda</taxon>
        <taxon>Heterobranchia</taxon>
        <taxon>Euthyneura</taxon>
        <taxon>Panpulmonata</taxon>
        <taxon>Sacoglossa</taxon>
        <taxon>Placobranchoidea</taxon>
        <taxon>Plakobranchidae</taxon>
        <taxon>Elysia</taxon>
    </lineage>
</organism>
<dbReference type="Proteomes" id="UP001283361">
    <property type="component" value="Unassembled WGS sequence"/>
</dbReference>
<comment type="caution">
    <text evidence="1">The sequence shown here is derived from an EMBL/GenBank/DDBJ whole genome shotgun (WGS) entry which is preliminary data.</text>
</comment>